<evidence type="ECO:0000256" key="6">
    <source>
        <dbReference type="RuleBase" id="RU364082"/>
    </source>
</evidence>
<organism evidence="8 9">
    <name type="scientific">Neorhodopirellula pilleata</name>
    <dbReference type="NCBI Taxonomy" id="2714738"/>
    <lineage>
        <taxon>Bacteria</taxon>
        <taxon>Pseudomonadati</taxon>
        <taxon>Planctomycetota</taxon>
        <taxon>Planctomycetia</taxon>
        <taxon>Pirellulales</taxon>
        <taxon>Pirellulaceae</taxon>
        <taxon>Neorhodopirellula</taxon>
    </lineage>
</organism>
<comment type="caution">
    <text evidence="8">The sequence shown here is derived from an EMBL/GenBank/DDBJ whole genome shotgun (WGS) entry which is preliminary data.</text>
</comment>
<comment type="pathway">
    <text evidence="1 6">Carbohydrate biosynthesis; dTDP-L-rhamnose biosynthesis.</text>
</comment>
<dbReference type="GO" id="GO:0048269">
    <property type="term" value="C:methionine adenosyltransferase complex"/>
    <property type="evidence" value="ECO:0007669"/>
    <property type="project" value="TreeGrafter"/>
</dbReference>
<dbReference type="RefSeq" id="WP_146578204.1">
    <property type="nucleotide sequence ID" value="NZ_SJPM01000005.1"/>
</dbReference>
<dbReference type="GO" id="GO:0006556">
    <property type="term" value="P:S-adenosylmethionine biosynthetic process"/>
    <property type="evidence" value="ECO:0007669"/>
    <property type="project" value="TreeGrafter"/>
</dbReference>
<sequence>MILLLGHTGYIGGEFKRQLESSGIEHRSISRSELDYTRRDVLISLIRESHATFLINAAGYTGKPNVDACEQHKSECLDGNAVLPGTIREACEMAGGIPWGHVSSGCIYTGRRHDGQGFTETDEPNFCFRTNNCSWYSGCKALGEEVLADADDVFIWRLRIPFNEQASSRNYLSKLIRYERLLQAENSISHLAEFVSACLECWHRRVPFGIYNVTNTGSVTTRQVTEMIQRHLLPDKTYDFFESEAEFMQLAAKTPRSNCVMDNTKLLSTGIKISNIQEALSQSLRDWSDE</sequence>
<protein>
    <recommendedName>
        <fullName evidence="4 6">dTDP-4-dehydrorhamnose reductase</fullName>
        <ecNumber evidence="3 6">1.1.1.133</ecNumber>
    </recommendedName>
</protein>
<dbReference type="Pfam" id="PF04321">
    <property type="entry name" value="RmlD_sub_bind"/>
    <property type="match status" value="1"/>
</dbReference>
<dbReference type="PANTHER" id="PTHR10491">
    <property type="entry name" value="DTDP-4-DEHYDRORHAMNOSE REDUCTASE"/>
    <property type="match status" value="1"/>
</dbReference>
<dbReference type="InterPro" id="IPR036291">
    <property type="entry name" value="NAD(P)-bd_dom_sf"/>
</dbReference>
<evidence type="ECO:0000256" key="5">
    <source>
        <dbReference type="ARBA" id="ARBA00048200"/>
    </source>
</evidence>
<keyword evidence="6" id="KW-0560">Oxidoreductase</keyword>
<dbReference type="SUPFAM" id="SSF51735">
    <property type="entry name" value="NAD(P)-binding Rossmann-fold domains"/>
    <property type="match status" value="1"/>
</dbReference>
<evidence type="ECO:0000256" key="2">
    <source>
        <dbReference type="ARBA" id="ARBA00010944"/>
    </source>
</evidence>
<proteinExistence type="inferred from homology"/>
<dbReference type="Proteomes" id="UP000316213">
    <property type="component" value="Unassembled WGS sequence"/>
</dbReference>
<comment type="catalytic activity">
    <reaction evidence="5">
        <text>dTDP-beta-L-rhamnose + NADP(+) = dTDP-4-dehydro-beta-L-rhamnose + NADPH + H(+)</text>
        <dbReference type="Rhea" id="RHEA:21796"/>
        <dbReference type="ChEBI" id="CHEBI:15378"/>
        <dbReference type="ChEBI" id="CHEBI:57510"/>
        <dbReference type="ChEBI" id="CHEBI:57783"/>
        <dbReference type="ChEBI" id="CHEBI:58349"/>
        <dbReference type="ChEBI" id="CHEBI:62830"/>
        <dbReference type="EC" id="1.1.1.133"/>
    </reaction>
</comment>
<accession>A0A5C6A8G3</accession>
<name>A0A5C6A8G3_9BACT</name>
<comment type="similarity">
    <text evidence="2 6">Belongs to the dTDP-4-dehydrorhamnose reductase family.</text>
</comment>
<dbReference type="GO" id="GO:0008831">
    <property type="term" value="F:dTDP-4-dehydrorhamnose reductase activity"/>
    <property type="evidence" value="ECO:0007669"/>
    <property type="project" value="UniProtKB-EC"/>
</dbReference>
<feature type="domain" description="RmlD-like substrate binding" evidence="7">
    <location>
        <begin position="2"/>
        <end position="286"/>
    </location>
</feature>
<evidence type="ECO:0000259" key="7">
    <source>
        <dbReference type="Pfam" id="PF04321"/>
    </source>
</evidence>
<evidence type="ECO:0000256" key="1">
    <source>
        <dbReference type="ARBA" id="ARBA00004781"/>
    </source>
</evidence>
<keyword evidence="6" id="KW-0521">NADP</keyword>
<evidence type="ECO:0000256" key="4">
    <source>
        <dbReference type="ARBA" id="ARBA00017099"/>
    </source>
</evidence>
<dbReference type="AlphaFoldDB" id="A0A5C6A8G3"/>
<comment type="function">
    <text evidence="6">Catalyzes the reduction of dTDP-6-deoxy-L-lyxo-4-hexulose to yield dTDP-L-rhamnose.</text>
</comment>
<dbReference type="EMBL" id="SJPM01000005">
    <property type="protein sequence ID" value="TWT96254.1"/>
    <property type="molecule type" value="Genomic_DNA"/>
</dbReference>
<dbReference type="Gene3D" id="3.40.50.720">
    <property type="entry name" value="NAD(P)-binding Rossmann-like Domain"/>
    <property type="match status" value="1"/>
</dbReference>
<evidence type="ECO:0000256" key="3">
    <source>
        <dbReference type="ARBA" id="ARBA00012929"/>
    </source>
</evidence>
<reference evidence="8 9" key="1">
    <citation type="submission" date="2019-02" db="EMBL/GenBank/DDBJ databases">
        <title>Deep-cultivation of Planctomycetes and their phenomic and genomic characterization uncovers novel biology.</title>
        <authorList>
            <person name="Wiegand S."/>
            <person name="Jogler M."/>
            <person name="Boedeker C."/>
            <person name="Pinto D."/>
            <person name="Vollmers J."/>
            <person name="Rivas-Marin E."/>
            <person name="Kohn T."/>
            <person name="Peeters S.H."/>
            <person name="Heuer A."/>
            <person name="Rast P."/>
            <person name="Oberbeckmann S."/>
            <person name="Bunk B."/>
            <person name="Jeske O."/>
            <person name="Meyerdierks A."/>
            <person name="Storesund J.E."/>
            <person name="Kallscheuer N."/>
            <person name="Luecker S."/>
            <person name="Lage O.M."/>
            <person name="Pohl T."/>
            <person name="Merkel B.J."/>
            <person name="Hornburger P."/>
            <person name="Mueller R.-W."/>
            <person name="Bruemmer F."/>
            <person name="Labrenz M."/>
            <person name="Spormann A.M."/>
            <person name="Op Den Camp H."/>
            <person name="Overmann J."/>
            <person name="Amann R."/>
            <person name="Jetten M.S.M."/>
            <person name="Mascher T."/>
            <person name="Medema M.H."/>
            <person name="Devos D.P."/>
            <person name="Kaster A.-K."/>
            <person name="Ovreas L."/>
            <person name="Rohde M."/>
            <person name="Galperin M.Y."/>
            <person name="Jogler C."/>
        </authorList>
    </citation>
    <scope>NUCLEOTIDE SEQUENCE [LARGE SCALE GENOMIC DNA]</scope>
    <source>
        <strain evidence="8 9">Pla100</strain>
    </source>
</reference>
<dbReference type="PANTHER" id="PTHR10491:SF4">
    <property type="entry name" value="METHIONINE ADENOSYLTRANSFERASE 2 SUBUNIT BETA"/>
    <property type="match status" value="1"/>
</dbReference>
<evidence type="ECO:0000313" key="8">
    <source>
        <dbReference type="EMBL" id="TWT96254.1"/>
    </source>
</evidence>
<dbReference type="OrthoDB" id="252618at2"/>
<dbReference type="InterPro" id="IPR005913">
    <property type="entry name" value="dTDP_dehydrorham_reduct"/>
</dbReference>
<keyword evidence="9" id="KW-1185">Reference proteome</keyword>
<dbReference type="InterPro" id="IPR029903">
    <property type="entry name" value="RmlD-like-bd"/>
</dbReference>
<gene>
    <name evidence="8" type="ORF">Pla100_27310</name>
</gene>
<dbReference type="GO" id="GO:0048270">
    <property type="term" value="F:methionine adenosyltransferase regulator activity"/>
    <property type="evidence" value="ECO:0007669"/>
    <property type="project" value="TreeGrafter"/>
</dbReference>
<dbReference type="EC" id="1.1.1.133" evidence="3 6"/>
<evidence type="ECO:0000313" key="9">
    <source>
        <dbReference type="Proteomes" id="UP000316213"/>
    </source>
</evidence>